<dbReference type="AlphaFoldDB" id="A0A1X0S4P8"/>
<reference evidence="1 2" key="1">
    <citation type="journal article" date="2016" name="Proc. Natl. Acad. Sci. U.S.A.">
        <title>Lipid metabolic changes in an early divergent fungus govern the establishment of a mutualistic symbiosis with endobacteria.</title>
        <authorList>
            <person name="Lastovetsky O.A."/>
            <person name="Gaspar M.L."/>
            <person name="Mondo S.J."/>
            <person name="LaButti K.M."/>
            <person name="Sandor L."/>
            <person name="Grigoriev I.V."/>
            <person name="Henry S.A."/>
            <person name="Pawlowska T.E."/>
        </authorList>
    </citation>
    <scope>NUCLEOTIDE SEQUENCE [LARGE SCALE GENOMIC DNA]</scope>
    <source>
        <strain evidence="1 2">ATCC 11559</strain>
    </source>
</reference>
<evidence type="ECO:0008006" key="3">
    <source>
        <dbReference type="Google" id="ProtNLM"/>
    </source>
</evidence>
<evidence type="ECO:0000313" key="1">
    <source>
        <dbReference type="EMBL" id="ORE19254.1"/>
    </source>
</evidence>
<gene>
    <name evidence="1" type="ORF">BCV71DRAFT_226451</name>
</gene>
<sequence>MSPISLYEDGYGNVVDENDSPEPMDTSLTRMSLWLRRLPTHFECLRHAACGESSQTCPMLVEESKEENTRMREANIKRDYVCYTVQDKVRFFDLKIEKCMSASAAAKQLDIHARTAQRWIKQYNACPDRIF</sequence>
<dbReference type="Proteomes" id="UP000242381">
    <property type="component" value="Unassembled WGS sequence"/>
</dbReference>
<dbReference type="Pfam" id="PF13384">
    <property type="entry name" value="HTH_23"/>
    <property type="match status" value="1"/>
</dbReference>
<evidence type="ECO:0000313" key="2">
    <source>
        <dbReference type="Proteomes" id="UP000242381"/>
    </source>
</evidence>
<dbReference type="EMBL" id="KV921314">
    <property type="protein sequence ID" value="ORE19254.1"/>
    <property type="molecule type" value="Genomic_DNA"/>
</dbReference>
<protein>
    <recommendedName>
        <fullName evidence="3">Helix-turn-helix domain-containing protein</fullName>
    </recommendedName>
</protein>
<accession>A0A1X0S4P8</accession>
<name>A0A1X0S4P8_RHIZD</name>
<organism evidence="1 2">
    <name type="scientific">Rhizopus microsporus</name>
    <dbReference type="NCBI Taxonomy" id="58291"/>
    <lineage>
        <taxon>Eukaryota</taxon>
        <taxon>Fungi</taxon>
        <taxon>Fungi incertae sedis</taxon>
        <taxon>Mucoromycota</taxon>
        <taxon>Mucoromycotina</taxon>
        <taxon>Mucoromycetes</taxon>
        <taxon>Mucorales</taxon>
        <taxon>Mucorineae</taxon>
        <taxon>Rhizopodaceae</taxon>
        <taxon>Rhizopus</taxon>
    </lineage>
</organism>
<proteinExistence type="predicted"/>